<feature type="compositionally biased region" description="Basic and acidic residues" evidence="5">
    <location>
        <begin position="139"/>
        <end position="166"/>
    </location>
</feature>
<dbReference type="InterPro" id="IPR013098">
    <property type="entry name" value="Ig_I-set"/>
</dbReference>
<comment type="subcellular location">
    <subcellularLocation>
        <location evidence="1">Cytoplasm</location>
    </subcellularLocation>
</comment>
<sequence length="620" mass="72361">MYMCLKYHVMSIEPRTKEARCQTTDRFMRAISASSKESATQSVPRFIQEITDVYTKEGDVALFECVYSGNPKPDIVWYKNDKLIMNTENVKVRIYEEENKTILTIKRATKEDDATYICKATSEIGMEVTKAKLRVDTVSELGPKPDDTIKEEEKLEIKPKKHEEKPSKKKKPELKKAKEIKEKVKAERIKIDKEEIHEEKIVPKEQPEEKRIVDVEETQILETTKIIEEKPEEVSRARRIVPIQEPIMTEATASLKKIDNQKPRELVPKAEERAKRIVEERESVIISEITSEDIAPDFTVETKVDHAEVTSEILQQVSVSETQVETKRIEKQKKVKKMKAEKIKEEITVKEIVERQKENIAREVDDIMEMFDAKEFGPGESPLRELATIGYLVRQGVSVNEINECLYRTEIFPALKTPDAQNALVQLVERKGHGPLITQVLTEETTADESFVAATVGFRAFMRMVELQHATVEEVITHFAPEDFRPRAWEVTEISEVETEERATERVDVVHKMEVHFMEKRDERKATHLQDIREIKEYEDTRQAHTTLRKRKDRKPRDQIEETTQDREEGVQIVKIEEIEETEKEKKKDIEEIEEEIIELERDSKGRLIRKQKQDEEKQI</sequence>
<evidence type="ECO:0000256" key="5">
    <source>
        <dbReference type="SAM" id="MobiDB-lite"/>
    </source>
</evidence>
<dbReference type="Gene3D" id="2.60.40.10">
    <property type="entry name" value="Immunoglobulins"/>
    <property type="match status" value="1"/>
</dbReference>
<protein>
    <recommendedName>
        <fullName evidence="6">Ig-like domain-containing protein</fullName>
    </recommendedName>
</protein>
<dbReference type="InterPro" id="IPR036179">
    <property type="entry name" value="Ig-like_dom_sf"/>
</dbReference>
<feature type="compositionally biased region" description="Basic and acidic residues" evidence="5">
    <location>
        <begin position="555"/>
        <end position="570"/>
    </location>
</feature>
<organism evidence="7 8">
    <name type="scientific">Ooceraea biroi</name>
    <name type="common">Clonal raider ant</name>
    <name type="synonym">Cerapachys biroi</name>
    <dbReference type="NCBI Taxonomy" id="2015173"/>
    <lineage>
        <taxon>Eukaryota</taxon>
        <taxon>Metazoa</taxon>
        <taxon>Ecdysozoa</taxon>
        <taxon>Arthropoda</taxon>
        <taxon>Hexapoda</taxon>
        <taxon>Insecta</taxon>
        <taxon>Pterygota</taxon>
        <taxon>Neoptera</taxon>
        <taxon>Endopterygota</taxon>
        <taxon>Hymenoptera</taxon>
        <taxon>Apocrita</taxon>
        <taxon>Aculeata</taxon>
        <taxon>Formicoidea</taxon>
        <taxon>Formicidae</taxon>
        <taxon>Dorylinae</taxon>
        <taxon>Ooceraea</taxon>
    </lineage>
</organism>
<feature type="region of interest" description="Disordered" evidence="5">
    <location>
        <begin position="543"/>
        <end position="576"/>
    </location>
</feature>
<dbReference type="InterPro" id="IPR003598">
    <property type="entry name" value="Ig_sub2"/>
</dbReference>
<dbReference type="EMBL" id="QOIP01000006">
    <property type="protein sequence ID" value="RLU21530.1"/>
    <property type="molecule type" value="Genomic_DNA"/>
</dbReference>
<feature type="domain" description="Ig-like" evidence="6">
    <location>
        <begin position="44"/>
        <end position="129"/>
    </location>
</feature>
<dbReference type="GO" id="GO:0005737">
    <property type="term" value="C:cytoplasm"/>
    <property type="evidence" value="ECO:0007669"/>
    <property type="project" value="UniProtKB-SubCell"/>
</dbReference>
<dbReference type="PROSITE" id="PS50835">
    <property type="entry name" value="IG_LIKE"/>
    <property type="match status" value="1"/>
</dbReference>
<dbReference type="InterPro" id="IPR003599">
    <property type="entry name" value="Ig_sub"/>
</dbReference>
<dbReference type="SMART" id="SM00409">
    <property type="entry name" value="IG"/>
    <property type="match status" value="1"/>
</dbReference>
<dbReference type="InterPro" id="IPR013783">
    <property type="entry name" value="Ig-like_fold"/>
</dbReference>
<accession>A0A3L8DM66</accession>
<name>A0A3L8DM66_OOCBI</name>
<evidence type="ECO:0000259" key="6">
    <source>
        <dbReference type="PROSITE" id="PS50835"/>
    </source>
</evidence>
<dbReference type="SUPFAM" id="SSF48726">
    <property type="entry name" value="Immunoglobulin"/>
    <property type="match status" value="1"/>
</dbReference>
<keyword evidence="2" id="KW-0963">Cytoplasm</keyword>
<keyword evidence="4" id="KW-0175">Coiled coil</keyword>
<dbReference type="InterPro" id="IPR052615">
    <property type="entry name" value="FGFRL"/>
</dbReference>
<dbReference type="CDD" id="cd00096">
    <property type="entry name" value="Ig"/>
    <property type="match status" value="1"/>
</dbReference>
<proteinExistence type="predicted"/>
<dbReference type="PANTHER" id="PTHR19890">
    <property type="entry name" value="FIBROBLAST GROWTH FACTOR RECEPTOR"/>
    <property type="match status" value="1"/>
</dbReference>
<gene>
    <name evidence="7" type="ORF">DMN91_005903</name>
</gene>
<evidence type="ECO:0000256" key="3">
    <source>
        <dbReference type="ARBA" id="ARBA00023319"/>
    </source>
</evidence>
<keyword evidence="3" id="KW-0393">Immunoglobulin domain</keyword>
<evidence type="ECO:0000313" key="7">
    <source>
        <dbReference type="EMBL" id="RLU21530.1"/>
    </source>
</evidence>
<reference evidence="7 8" key="1">
    <citation type="journal article" date="2018" name="Genome Res.">
        <title>The genomic architecture and molecular evolution of ant odorant receptors.</title>
        <authorList>
            <person name="McKenzie S.K."/>
            <person name="Kronauer D.J.C."/>
        </authorList>
    </citation>
    <scope>NUCLEOTIDE SEQUENCE [LARGE SCALE GENOMIC DNA]</scope>
    <source>
        <strain evidence="7">Clonal line C1</strain>
    </source>
</reference>
<evidence type="ECO:0000256" key="1">
    <source>
        <dbReference type="ARBA" id="ARBA00004496"/>
    </source>
</evidence>
<evidence type="ECO:0000256" key="4">
    <source>
        <dbReference type="SAM" id="Coils"/>
    </source>
</evidence>
<dbReference type="SMART" id="SM00408">
    <property type="entry name" value="IGc2"/>
    <property type="match status" value="1"/>
</dbReference>
<dbReference type="OrthoDB" id="6612025at2759"/>
<feature type="non-terminal residue" evidence="7">
    <location>
        <position position="620"/>
    </location>
</feature>
<evidence type="ECO:0000313" key="8">
    <source>
        <dbReference type="Proteomes" id="UP000279307"/>
    </source>
</evidence>
<dbReference type="FunFam" id="2.60.40.10:FF:000425">
    <property type="entry name" value="Myosin light chain kinase"/>
    <property type="match status" value="1"/>
</dbReference>
<feature type="coiled-coil region" evidence="4">
    <location>
        <begin position="576"/>
        <end position="603"/>
    </location>
</feature>
<evidence type="ECO:0000256" key="2">
    <source>
        <dbReference type="ARBA" id="ARBA00022490"/>
    </source>
</evidence>
<dbReference type="PANTHER" id="PTHR19890:SF10">
    <property type="entry name" value="FIBROBLAST GROWTH FACTOR RECEPTOR-LIKE 1"/>
    <property type="match status" value="1"/>
</dbReference>
<dbReference type="AlphaFoldDB" id="A0A3L8DM66"/>
<dbReference type="Pfam" id="PF07679">
    <property type="entry name" value="I-set"/>
    <property type="match status" value="1"/>
</dbReference>
<dbReference type="InterPro" id="IPR007110">
    <property type="entry name" value="Ig-like_dom"/>
</dbReference>
<dbReference type="Proteomes" id="UP000279307">
    <property type="component" value="Chromosome 6"/>
</dbReference>
<feature type="region of interest" description="Disordered" evidence="5">
    <location>
        <begin position="139"/>
        <end position="176"/>
    </location>
</feature>
<comment type="caution">
    <text evidence="7">The sequence shown here is derived from an EMBL/GenBank/DDBJ whole genome shotgun (WGS) entry which is preliminary data.</text>
</comment>